<proteinExistence type="predicted"/>
<accession>A0ACC2VEB3</accession>
<dbReference type="EMBL" id="JASBWT010000017">
    <property type="protein sequence ID" value="KAJ9097275.1"/>
    <property type="molecule type" value="Genomic_DNA"/>
</dbReference>
<gene>
    <name evidence="1" type="ORF">QFC21_004944</name>
</gene>
<protein>
    <submittedName>
        <fullName evidence="1">Uncharacterized protein</fullName>
    </submittedName>
</protein>
<name>A0ACC2VEB3_9TREE</name>
<comment type="caution">
    <text evidence="1">The sequence shown here is derived from an EMBL/GenBank/DDBJ whole genome shotgun (WGS) entry which is preliminary data.</text>
</comment>
<reference evidence="1" key="1">
    <citation type="submission" date="2023-04" db="EMBL/GenBank/DDBJ databases">
        <title>Draft Genome sequencing of Naganishia species isolated from polar environments using Oxford Nanopore Technology.</title>
        <authorList>
            <person name="Leo P."/>
            <person name="Venkateswaran K."/>
        </authorList>
    </citation>
    <scope>NUCLEOTIDE SEQUENCE</scope>
    <source>
        <strain evidence="1">MNA-CCFEE 5423</strain>
    </source>
</reference>
<evidence type="ECO:0000313" key="1">
    <source>
        <dbReference type="EMBL" id="KAJ9097275.1"/>
    </source>
</evidence>
<evidence type="ECO:0000313" key="2">
    <source>
        <dbReference type="Proteomes" id="UP001227268"/>
    </source>
</evidence>
<keyword evidence="2" id="KW-1185">Reference proteome</keyword>
<organism evidence="1 2">
    <name type="scientific">Naganishia friedmannii</name>
    <dbReference type="NCBI Taxonomy" id="89922"/>
    <lineage>
        <taxon>Eukaryota</taxon>
        <taxon>Fungi</taxon>
        <taxon>Dikarya</taxon>
        <taxon>Basidiomycota</taxon>
        <taxon>Agaricomycotina</taxon>
        <taxon>Tremellomycetes</taxon>
        <taxon>Filobasidiales</taxon>
        <taxon>Filobasidiaceae</taxon>
        <taxon>Naganishia</taxon>
    </lineage>
</organism>
<sequence>MLHIYQQRITTLEEERIISDATRNEEYERLSGELEEVYSRTQNLEAELKLAKGKDEELRVVKAELTTARQTSDEMKQADVRQREQLLSAIGEKEAGEQKLSGLELKLKEAQKMVAELQHQIRRVHEEKRIVKEIASQTSSLFEQERQAWNKTNSDQQIQLKLGGEEKGRLQETVSRSQRDLEVLRKSTAGQQRQLHSTKEEKKERLDNANNMTQQPQIQLELEGKERLEGELHETVSRHRQALEEKGNTIANLNHQLRLVLAQKATLERDQSPKLFVPAGETSAHSTIPRRQPELTQIVSPQWTTHRRVIESTHHHVAPAMDSKESRLGKKLAQKSIQTRKFENDGANSEVPVSIPMPLKLRAAQRRVRRTLSTAASRYIVLTPLCLKHQKIHFTREIHSRILGFLAAVHTYGSLASYNVVDRSLHEITLETLYETMVLDSESEPTFSFCNRDAESGVSGLLPGFKYTHGSKRQKVQGRLPEIMCGFDLGDDSLRLSVKPDSEIRRKPLRSLQVIDSTDASSFHHILGTLRLRYLMGDDIARLQTVDSIADIRLKWGGYFTHADFL</sequence>
<dbReference type="Proteomes" id="UP001227268">
    <property type="component" value="Unassembled WGS sequence"/>
</dbReference>